<reference evidence="2" key="2">
    <citation type="submission" date="2020-05" db="EMBL/GenBank/DDBJ databases">
        <authorList>
            <person name="Kim H.-S."/>
            <person name="Proctor R.H."/>
            <person name="Brown D.W."/>
        </authorList>
    </citation>
    <scope>NUCLEOTIDE SEQUENCE</scope>
    <source>
        <strain evidence="2">NRRL 22465</strain>
    </source>
</reference>
<feature type="region of interest" description="Disordered" evidence="1">
    <location>
        <begin position="283"/>
        <end position="475"/>
    </location>
</feature>
<protein>
    <recommendedName>
        <fullName evidence="4">Ars binding protein 2</fullName>
    </recommendedName>
</protein>
<feature type="compositionally biased region" description="Low complexity" evidence="1">
    <location>
        <begin position="444"/>
        <end position="456"/>
    </location>
</feature>
<accession>A0A8H4XHK8</accession>
<proteinExistence type="predicted"/>
<feature type="compositionally biased region" description="Pro residues" evidence="1">
    <location>
        <begin position="385"/>
        <end position="395"/>
    </location>
</feature>
<comment type="caution">
    <text evidence="2">The sequence shown here is derived from an EMBL/GenBank/DDBJ whole genome shotgun (WGS) entry which is preliminary data.</text>
</comment>
<organism evidence="2 3">
    <name type="scientific">Fusarium zealandicum</name>
    <dbReference type="NCBI Taxonomy" id="1053134"/>
    <lineage>
        <taxon>Eukaryota</taxon>
        <taxon>Fungi</taxon>
        <taxon>Dikarya</taxon>
        <taxon>Ascomycota</taxon>
        <taxon>Pezizomycotina</taxon>
        <taxon>Sordariomycetes</taxon>
        <taxon>Hypocreomycetidae</taxon>
        <taxon>Hypocreales</taxon>
        <taxon>Nectriaceae</taxon>
        <taxon>Fusarium</taxon>
        <taxon>Fusarium staphyleae species complex</taxon>
    </lineage>
</organism>
<dbReference type="Proteomes" id="UP000635477">
    <property type="component" value="Unassembled WGS sequence"/>
</dbReference>
<gene>
    <name evidence="2" type="ORF">FZEAL_8362</name>
</gene>
<dbReference type="AlphaFoldDB" id="A0A8H4XHK8"/>
<dbReference type="InterPro" id="IPR018562">
    <property type="entry name" value="ARS-binding_2"/>
</dbReference>
<keyword evidence="3" id="KW-1185">Reference proteome</keyword>
<dbReference type="OrthoDB" id="2104370at2759"/>
<dbReference type="EMBL" id="JABEYC010000708">
    <property type="protein sequence ID" value="KAF4974785.1"/>
    <property type="molecule type" value="Genomic_DNA"/>
</dbReference>
<dbReference type="PANTHER" id="PTHR42048:SF1">
    <property type="entry name" value="ARS-BINDING PROTEIN 2"/>
    <property type="match status" value="1"/>
</dbReference>
<evidence type="ECO:0000313" key="3">
    <source>
        <dbReference type="Proteomes" id="UP000635477"/>
    </source>
</evidence>
<sequence length="663" mass="71982">MQSLNHPPPPPPPPPSGSSGPSPAGSATTPDIAVRPSLPDRNVTADTIEDAYVRFIFFCNPGLSPSIETVSLREAFRNPPRSGGKVFSTFAIYELVRKFYDNEIRTWTELTTRLGVEPPDPSKKDSAQKNSQYGVRLKKWMNSMHVKAFFEYLMDIANDYWTKIPPDSNPTSQPARDGVALEDDMALRALLPHIRPKRGRKRPVDEDTATYPAHRPHLAPVSATDDMRQGMNGPLSADPSRLSCMPWTPGEVVQHTLLSRWPQSAITPTTRNSFWDDALEPQSAVTPSKPKLTAQRRGPKNVSSAWRPGVSNGGAKPRGRPPSRTPVDASMPPFSPGTPATASGEPRTPIYPYAAPASAAPCTTESGPLPPPYAARAPSTAWQPQPQPQPQPQSTPPRAGRPSISLQVPDRPTGSVRLATPPPIVMVNGEHSDVQHAPTPPEPTSASAPTGSAQAADHATRPSHQQAEESTSRPKAVPKLYFERVKDRTNVDEVSGYMIRGCIEANWFDAEGKPSHGCSVQEAMGIVNAILEDMYNTAATPDAFLINLAAMAGGSHLVTAKARICRMGVEAGMMRYKCQWEYGFAHIRGVYQMDQLVPADMVGYAPSEGAAAAAADGTDVKLSADEWQAKYKGLLEEMKKKNKSFTDMQTRVVELLKGDVSKE</sequence>
<feature type="region of interest" description="Disordered" evidence="1">
    <location>
        <begin position="1"/>
        <end position="40"/>
    </location>
</feature>
<evidence type="ECO:0000313" key="2">
    <source>
        <dbReference type="EMBL" id="KAF4974785.1"/>
    </source>
</evidence>
<feature type="compositionally biased region" description="Pro residues" evidence="1">
    <location>
        <begin position="1"/>
        <end position="16"/>
    </location>
</feature>
<feature type="compositionally biased region" description="Low complexity" evidence="1">
    <location>
        <begin position="17"/>
        <end position="30"/>
    </location>
</feature>
<evidence type="ECO:0008006" key="4">
    <source>
        <dbReference type="Google" id="ProtNLM"/>
    </source>
</evidence>
<feature type="region of interest" description="Disordered" evidence="1">
    <location>
        <begin position="198"/>
        <end position="218"/>
    </location>
</feature>
<reference evidence="2" key="1">
    <citation type="journal article" date="2020" name="BMC Genomics">
        <title>Correction to: Identification and distribution of gene clusters required for synthesis of sphingolipid metabolism inhibitors in diverse species of the filamentous fungus Fusarium.</title>
        <authorList>
            <person name="Kim H.S."/>
            <person name="Lohmar J.M."/>
            <person name="Busman M."/>
            <person name="Brown D.W."/>
            <person name="Naumann T.A."/>
            <person name="Divon H.H."/>
            <person name="Lysoe E."/>
            <person name="Uhlig S."/>
            <person name="Proctor R.H."/>
        </authorList>
    </citation>
    <scope>NUCLEOTIDE SEQUENCE</scope>
    <source>
        <strain evidence="2">NRRL 22465</strain>
    </source>
</reference>
<evidence type="ECO:0000256" key="1">
    <source>
        <dbReference type="SAM" id="MobiDB-lite"/>
    </source>
</evidence>
<dbReference type="PANTHER" id="PTHR42048">
    <property type="entry name" value="ARS-BINDING PROTEIN 2"/>
    <property type="match status" value="1"/>
</dbReference>
<dbReference type="GO" id="GO:0003688">
    <property type="term" value="F:DNA replication origin binding"/>
    <property type="evidence" value="ECO:0007669"/>
    <property type="project" value="TreeGrafter"/>
</dbReference>
<feature type="compositionally biased region" description="Low complexity" evidence="1">
    <location>
        <begin position="350"/>
        <end position="361"/>
    </location>
</feature>
<dbReference type="Pfam" id="PF09441">
    <property type="entry name" value="Abp2"/>
    <property type="match status" value="1"/>
</dbReference>
<name>A0A8H4XHK8_9HYPO</name>